<feature type="region of interest" description="Disordered" evidence="1">
    <location>
        <begin position="93"/>
        <end position="205"/>
    </location>
</feature>
<gene>
    <name evidence="3" type="ORF">R3I93_018338</name>
</gene>
<keyword evidence="4" id="KW-1185">Reference proteome</keyword>
<dbReference type="InterPro" id="IPR046616">
    <property type="entry name" value="DUF6729"/>
</dbReference>
<feature type="region of interest" description="Disordered" evidence="1">
    <location>
        <begin position="1116"/>
        <end position="1136"/>
    </location>
</feature>
<feature type="compositionally biased region" description="Polar residues" evidence="1">
    <location>
        <begin position="163"/>
        <end position="175"/>
    </location>
</feature>
<organism evidence="3 4">
    <name type="scientific">Phoxinus phoxinus</name>
    <name type="common">Eurasian minnow</name>
    <dbReference type="NCBI Taxonomy" id="58324"/>
    <lineage>
        <taxon>Eukaryota</taxon>
        <taxon>Metazoa</taxon>
        <taxon>Chordata</taxon>
        <taxon>Craniata</taxon>
        <taxon>Vertebrata</taxon>
        <taxon>Euteleostomi</taxon>
        <taxon>Actinopterygii</taxon>
        <taxon>Neopterygii</taxon>
        <taxon>Teleostei</taxon>
        <taxon>Ostariophysi</taxon>
        <taxon>Cypriniformes</taxon>
        <taxon>Leuciscidae</taxon>
        <taxon>Phoxininae</taxon>
        <taxon>Phoxinus</taxon>
    </lineage>
</organism>
<feature type="compositionally biased region" description="Pro residues" evidence="1">
    <location>
        <begin position="1126"/>
        <end position="1136"/>
    </location>
</feature>
<feature type="region of interest" description="Disordered" evidence="1">
    <location>
        <begin position="37"/>
        <end position="78"/>
    </location>
</feature>
<evidence type="ECO:0000313" key="3">
    <source>
        <dbReference type="EMBL" id="KAK7131741.1"/>
    </source>
</evidence>
<evidence type="ECO:0000313" key="4">
    <source>
        <dbReference type="Proteomes" id="UP001364617"/>
    </source>
</evidence>
<dbReference type="Pfam" id="PF20499">
    <property type="entry name" value="DUF6729"/>
    <property type="match status" value="1"/>
</dbReference>
<feature type="compositionally biased region" description="Polar residues" evidence="1">
    <location>
        <begin position="188"/>
        <end position="205"/>
    </location>
</feature>
<feature type="domain" description="DUF6729" evidence="2">
    <location>
        <begin position="261"/>
        <end position="474"/>
    </location>
</feature>
<evidence type="ECO:0000259" key="2">
    <source>
        <dbReference type="Pfam" id="PF20499"/>
    </source>
</evidence>
<dbReference type="PANTHER" id="PTHR47773">
    <property type="entry name" value="SI:DKEY-9I5.2-RELATED"/>
    <property type="match status" value="1"/>
</dbReference>
<evidence type="ECO:0000256" key="1">
    <source>
        <dbReference type="SAM" id="MobiDB-lite"/>
    </source>
</evidence>
<accession>A0AAN9CET9</accession>
<comment type="caution">
    <text evidence="3">The sequence shown here is derived from an EMBL/GenBank/DDBJ whole genome shotgun (WGS) entry which is preliminary data.</text>
</comment>
<dbReference type="EMBL" id="JAYKXH010000020">
    <property type="protein sequence ID" value="KAK7131741.1"/>
    <property type="molecule type" value="Genomic_DNA"/>
</dbReference>
<dbReference type="PANTHER" id="PTHR47773:SF1">
    <property type="entry name" value="C2H2-TYPE DOMAIN-CONTAINING PROTEIN"/>
    <property type="match status" value="1"/>
</dbReference>
<protein>
    <recommendedName>
        <fullName evidence="2">DUF6729 domain-containing protein</fullName>
    </recommendedName>
</protein>
<reference evidence="3 4" key="1">
    <citation type="submission" date="2024-02" db="EMBL/GenBank/DDBJ databases">
        <title>Chromosome-level genome assembly of the Eurasian Minnow (Phoxinus phoxinus).</title>
        <authorList>
            <person name="Oriowo T.O."/>
            <person name="Martin S."/>
            <person name="Stange M."/>
            <person name="Chrysostomakis Y."/>
            <person name="Brown T."/>
            <person name="Winkler S."/>
            <person name="Kukowka S."/>
            <person name="Myers E.W."/>
            <person name="Bohne A."/>
        </authorList>
    </citation>
    <scope>NUCLEOTIDE SEQUENCE [LARGE SCALE GENOMIC DNA]</scope>
    <source>
        <strain evidence="3">ZFMK-TIS-60720</strain>
        <tissue evidence="3">Whole Organism</tissue>
    </source>
</reference>
<sequence length="1328" mass="147920">MSQEAYCSVRQWLVMKEEDITSKSLKRFRLYILDREKPPSDATPVAATSSSSIRESESERALLPGSPAAAAASHSSWSDDVLDDSVLVDALDTFESQEELSASQPVSTGGPKQPPPSSSVPATAERPEQSPLSTSKKAKHRKPMLSLLHSTSKATSSERPEQPKQQTLLPSSAPGQSPRDARPEEPPLTSNSQPASATTLPQSDSPVELEGWVRLWEDSQGIPSSDIPWLKEDGERGLFTPVQTYKDIKGIIRRRRVLKSDRMWFYPPEPPGFVSGGIPTPQAFFRGRFFFWRPIGVWRCSLKCPRGDKCAGAGGNTHLSKSGYHSRVRHICDVSGWYTMATEVVSCGPCLKAARRGESGSMGRWLAWDDLILQQLSEAHRARFPAVLTAMRGMDKTVVRLLRDRTEGNTMIKVWRQVQENHMEDYYQRKDLYTTLLMALVEPGGIVSALGHGEFQAAPLPRKLPSARLLRHAFLLAEADNVQDYRSQILSTFGTVLKMDSTKKVVKKLSGEGKGSAEWFTSIGNEFSQIVSFVLTCEESVEKLGPMCRGVVERFRLANQPAPKILYIDRGCCKAQGPTALETLFQPWVDDGMVVRLDIFHWIHRFDAALRTEAHAKYAAFKSALAGSVLAYNREDLQLLITAVRARDPATMEVVTDENVVRRYISRDQLKHHVRRLTLGAQETFRLVHLVIQELKGPAGLDESGVSLFKSPEAIDEMWTSQQRHLECIQDPPGMAMYRVARTTTINGVDLPYYKGLRGSNSLEGFHKSLPHMIPGPHCAARPYQVYLISGIARWNSDRSSDAVFGGKGRHNRIYSAPLIDRLNSRCQQLFGEMVEENFRAPTAVQSGELLGLEYLFNQSTGEAFSLEGIVNDGPGPEEEVIQPGQADLDGEADEAYQSNEDHPVVEPRITLISSETATVNPPAFEDVCSDNPLPGFQKLEAFCAVLVEVGLTDQKLLLNTTQRNRVLEAWNAVEEHDKQPQKYHQLYRTHWGNTLYCRTKRDNLADAALIQKVKMAKRYAPAQQDISPQHNRLMYVLVKLLWLRSPQASRSSPEKASILKAYDRIQHRVLVDDPILCKAGIPLPKINTKTVRDFIRQQERLVNLHATRQPVVISKTTSVSSEELPPAPRQPAVLPPPDYPVIEYIPTPSTAGTKLLKDRRTNMLVATPQPPPQLPLQPPLPLPVRRIPTTSTITRPVLPFVSQSAGPSSTQPILPAGQASILVTPPVPIRQAVQPDSGQNTVVGTSWSRSTQYKRKLADHPTGLGVKLTRVQHLPTCRVCGQTIQGHKKYKKKTYCPSINRSASKGLENRVFKNYEHFVSVVDGLEE</sequence>
<dbReference type="Proteomes" id="UP001364617">
    <property type="component" value="Unassembled WGS sequence"/>
</dbReference>
<name>A0AAN9CET9_9TELE</name>
<proteinExistence type="predicted"/>
<feature type="compositionally biased region" description="Low complexity" evidence="1">
    <location>
        <begin position="66"/>
        <end position="78"/>
    </location>
</feature>